<gene>
    <name evidence="1" type="ORF">CY34DRAFT_814101</name>
</gene>
<dbReference type="InParanoid" id="A0A0C9Z5K4"/>
<accession>A0A0C9Z5K4</accession>
<evidence type="ECO:0000313" key="1">
    <source>
        <dbReference type="EMBL" id="KIK32725.1"/>
    </source>
</evidence>
<reference evidence="2" key="2">
    <citation type="submission" date="2015-01" db="EMBL/GenBank/DDBJ databases">
        <title>Evolutionary Origins and Diversification of the Mycorrhizal Mutualists.</title>
        <authorList>
            <consortium name="DOE Joint Genome Institute"/>
            <consortium name="Mycorrhizal Genomics Consortium"/>
            <person name="Kohler A."/>
            <person name="Kuo A."/>
            <person name="Nagy L.G."/>
            <person name="Floudas D."/>
            <person name="Copeland A."/>
            <person name="Barry K.W."/>
            <person name="Cichocki N."/>
            <person name="Veneault-Fourrey C."/>
            <person name="LaButti K."/>
            <person name="Lindquist E.A."/>
            <person name="Lipzen A."/>
            <person name="Lundell T."/>
            <person name="Morin E."/>
            <person name="Murat C."/>
            <person name="Riley R."/>
            <person name="Ohm R."/>
            <person name="Sun H."/>
            <person name="Tunlid A."/>
            <person name="Henrissat B."/>
            <person name="Grigoriev I.V."/>
            <person name="Hibbett D.S."/>
            <person name="Martin F."/>
        </authorList>
    </citation>
    <scope>NUCLEOTIDE SEQUENCE [LARGE SCALE GENOMIC DNA]</scope>
    <source>
        <strain evidence="2">UH-Slu-Lm8-n1</strain>
    </source>
</reference>
<reference evidence="1 2" key="1">
    <citation type="submission" date="2014-04" db="EMBL/GenBank/DDBJ databases">
        <authorList>
            <consortium name="DOE Joint Genome Institute"/>
            <person name="Kuo A."/>
            <person name="Ruytinx J."/>
            <person name="Rineau F."/>
            <person name="Colpaert J."/>
            <person name="Kohler A."/>
            <person name="Nagy L.G."/>
            <person name="Floudas D."/>
            <person name="Copeland A."/>
            <person name="Barry K.W."/>
            <person name="Cichocki N."/>
            <person name="Veneault-Fourrey C."/>
            <person name="LaButti K."/>
            <person name="Lindquist E.A."/>
            <person name="Lipzen A."/>
            <person name="Lundell T."/>
            <person name="Morin E."/>
            <person name="Murat C."/>
            <person name="Sun H."/>
            <person name="Tunlid A."/>
            <person name="Henrissat B."/>
            <person name="Grigoriev I.V."/>
            <person name="Hibbett D.S."/>
            <person name="Martin F."/>
            <person name="Nordberg H.P."/>
            <person name="Cantor M.N."/>
            <person name="Hua S.X."/>
        </authorList>
    </citation>
    <scope>NUCLEOTIDE SEQUENCE [LARGE SCALE GENOMIC DNA]</scope>
    <source>
        <strain evidence="1 2">UH-Slu-Lm8-n1</strain>
    </source>
</reference>
<sequence length="52" mass="5916">MPSLAHITCQVALRILWGLRVPELNQGADLPREKLLEDFDEMACEFKVSIAF</sequence>
<name>A0A0C9Z5K4_9AGAM</name>
<dbReference type="AlphaFoldDB" id="A0A0C9Z5K4"/>
<dbReference type="HOGENOM" id="CLU_3088831_0_0_1"/>
<protein>
    <submittedName>
        <fullName evidence="1">Uncharacterized protein</fullName>
    </submittedName>
</protein>
<dbReference type="EMBL" id="KN836133">
    <property type="protein sequence ID" value="KIK32725.1"/>
    <property type="molecule type" value="Genomic_DNA"/>
</dbReference>
<keyword evidence="2" id="KW-1185">Reference proteome</keyword>
<proteinExistence type="predicted"/>
<dbReference type="Proteomes" id="UP000054485">
    <property type="component" value="Unassembled WGS sequence"/>
</dbReference>
<dbReference type="OrthoDB" id="10320783at2759"/>
<evidence type="ECO:0000313" key="2">
    <source>
        <dbReference type="Proteomes" id="UP000054485"/>
    </source>
</evidence>
<organism evidence="1 2">
    <name type="scientific">Suillus luteus UH-Slu-Lm8-n1</name>
    <dbReference type="NCBI Taxonomy" id="930992"/>
    <lineage>
        <taxon>Eukaryota</taxon>
        <taxon>Fungi</taxon>
        <taxon>Dikarya</taxon>
        <taxon>Basidiomycota</taxon>
        <taxon>Agaricomycotina</taxon>
        <taxon>Agaricomycetes</taxon>
        <taxon>Agaricomycetidae</taxon>
        <taxon>Boletales</taxon>
        <taxon>Suillineae</taxon>
        <taxon>Suillaceae</taxon>
        <taxon>Suillus</taxon>
    </lineage>
</organism>